<dbReference type="SUPFAM" id="SSF53098">
    <property type="entry name" value="Ribonuclease H-like"/>
    <property type="match status" value="1"/>
</dbReference>
<protein>
    <recommendedName>
        <fullName evidence="6">HAT C-terminal dimerisation domain-containing protein</fullName>
    </recommendedName>
</protein>
<dbReference type="InterPro" id="IPR008906">
    <property type="entry name" value="HATC_C_dom"/>
</dbReference>
<dbReference type="GO" id="GO:0005634">
    <property type="term" value="C:nucleus"/>
    <property type="evidence" value="ECO:0007669"/>
    <property type="project" value="UniProtKB-SubCell"/>
</dbReference>
<evidence type="ECO:0000313" key="8">
    <source>
        <dbReference type="EMBL" id="CAF3767695.1"/>
    </source>
</evidence>
<keyword evidence="9" id="KW-1185">Reference proteome</keyword>
<evidence type="ECO:0000256" key="5">
    <source>
        <dbReference type="ARBA" id="ARBA00023242"/>
    </source>
</evidence>
<feature type="domain" description="HAT C-terminal dimerisation" evidence="6">
    <location>
        <begin position="337"/>
        <end position="395"/>
    </location>
</feature>
<evidence type="ECO:0000313" key="9">
    <source>
        <dbReference type="Proteomes" id="UP000663829"/>
    </source>
</evidence>
<proteinExistence type="predicted"/>
<dbReference type="PANTHER" id="PTHR46481:SF10">
    <property type="entry name" value="ZINC FINGER BED DOMAIN-CONTAINING PROTEIN 39"/>
    <property type="match status" value="1"/>
</dbReference>
<comment type="caution">
    <text evidence="7">The sequence shown here is derived from an EMBL/GenBank/DDBJ whole genome shotgun (WGS) entry which is preliminary data.</text>
</comment>
<evidence type="ECO:0000313" key="7">
    <source>
        <dbReference type="EMBL" id="CAF0996078.1"/>
    </source>
</evidence>
<dbReference type="PANTHER" id="PTHR46481">
    <property type="entry name" value="ZINC FINGER BED DOMAIN-CONTAINING PROTEIN 4"/>
    <property type="match status" value="1"/>
</dbReference>
<dbReference type="Pfam" id="PF05699">
    <property type="entry name" value="Dimer_Tnp_hAT"/>
    <property type="match status" value="1"/>
</dbReference>
<dbReference type="GO" id="GO:0008270">
    <property type="term" value="F:zinc ion binding"/>
    <property type="evidence" value="ECO:0007669"/>
    <property type="project" value="UniProtKB-KW"/>
</dbReference>
<organism evidence="7 9">
    <name type="scientific">Didymodactylos carnosus</name>
    <dbReference type="NCBI Taxonomy" id="1234261"/>
    <lineage>
        <taxon>Eukaryota</taxon>
        <taxon>Metazoa</taxon>
        <taxon>Spiralia</taxon>
        <taxon>Gnathifera</taxon>
        <taxon>Rotifera</taxon>
        <taxon>Eurotatoria</taxon>
        <taxon>Bdelloidea</taxon>
        <taxon>Philodinida</taxon>
        <taxon>Philodinidae</taxon>
        <taxon>Didymodactylos</taxon>
    </lineage>
</organism>
<sequence>MIEMVRNHLSTFGINTEQDLVGSTQDGAAVNKKFMGMLNIIGQFCLNHGIHLAVCDVSYEKVNTSENLTIDVGCDDEKDDDEFDDGCDLEIAREEISDEINYYTVLKAARDVIKYIKNSTVRNQIFQSKVNTQFRHDVELHLDVQHRWNLIPIMLGSLLKTKLCLFETFTELNALDLINKLDFKVVEELQEAMAPIKLAVENLSKENSNLLTADFILEFIFGKLENLKSTISLELHECLKKRIEERMNSDVMSLLKCLNDPSNVPSKNIINLAGKLSQRLFGSKNGSEEVDQPEQQESQDNIPLQDELNLFLQRELSSSFATTTDEFKWLKQEFLLFKNTGKRTENLQKLFDALLCIKPTSTDIERVFSICTNFCTKIRSRLSDKSLSALVFLKFYYNKMKN</sequence>
<keyword evidence="3" id="KW-0863">Zinc-finger</keyword>
<evidence type="ECO:0000256" key="3">
    <source>
        <dbReference type="ARBA" id="ARBA00022771"/>
    </source>
</evidence>
<dbReference type="GO" id="GO:0046983">
    <property type="term" value="F:protein dimerization activity"/>
    <property type="evidence" value="ECO:0007669"/>
    <property type="project" value="InterPro"/>
</dbReference>
<dbReference type="InterPro" id="IPR052035">
    <property type="entry name" value="ZnF_BED_domain_contain"/>
</dbReference>
<evidence type="ECO:0000256" key="1">
    <source>
        <dbReference type="ARBA" id="ARBA00004123"/>
    </source>
</evidence>
<keyword evidence="5" id="KW-0539">Nucleus</keyword>
<dbReference type="EMBL" id="CAJNOQ010003114">
    <property type="protein sequence ID" value="CAF0996078.1"/>
    <property type="molecule type" value="Genomic_DNA"/>
</dbReference>
<evidence type="ECO:0000256" key="4">
    <source>
        <dbReference type="ARBA" id="ARBA00022833"/>
    </source>
</evidence>
<dbReference type="EMBL" id="CAJOBC010003114">
    <property type="protein sequence ID" value="CAF3767695.1"/>
    <property type="molecule type" value="Genomic_DNA"/>
</dbReference>
<evidence type="ECO:0000256" key="2">
    <source>
        <dbReference type="ARBA" id="ARBA00022723"/>
    </source>
</evidence>
<gene>
    <name evidence="7" type="ORF">GPM918_LOCUS13505</name>
    <name evidence="8" type="ORF">SRO942_LOCUS13505</name>
</gene>
<keyword evidence="4" id="KW-0862">Zinc</keyword>
<name>A0A814GGK9_9BILA</name>
<dbReference type="AlphaFoldDB" id="A0A814GGK9"/>
<reference evidence="7" key="1">
    <citation type="submission" date="2021-02" db="EMBL/GenBank/DDBJ databases">
        <authorList>
            <person name="Nowell W R."/>
        </authorList>
    </citation>
    <scope>NUCLEOTIDE SEQUENCE</scope>
</reference>
<dbReference type="Proteomes" id="UP000663829">
    <property type="component" value="Unassembled WGS sequence"/>
</dbReference>
<comment type="subcellular location">
    <subcellularLocation>
        <location evidence="1">Nucleus</location>
    </subcellularLocation>
</comment>
<dbReference type="Proteomes" id="UP000681722">
    <property type="component" value="Unassembled WGS sequence"/>
</dbReference>
<dbReference type="InterPro" id="IPR012337">
    <property type="entry name" value="RNaseH-like_sf"/>
</dbReference>
<accession>A0A814GGK9</accession>
<dbReference type="OrthoDB" id="7881929at2759"/>
<evidence type="ECO:0000259" key="6">
    <source>
        <dbReference type="Pfam" id="PF05699"/>
    </source>
</evidence>
<keyword evidence="2" id="KW-0479">Metal-binding</keyword>